<organism evidence="1 2">
    <name type="scientific">Companilactobacillus futsaii</name>
    <dbReference type="NCBI Taxonomy" id="938155"/>
    <lineage>
        <taxon>Bacteria</taxon>
        <taxon>Bacillati</taxon>
        <taxon>Bacillota</taxon>
        <taxon>Bacilli</taxon>
        <taxon>Lactobacillales</taxon>
        <taxon>Lactobacillaceae</taxon>
        <taxon>Companilactobacillus</taxon>
    </lineage>
</organism>
<gene>
    <name evidence="1" type="ORF">FG051_02500</name>
</gene>
<protein>
    <submittedName>
        <fullName evidence="1">Uncharacterized protein</fullName>
    </submittedName>
</protein>
<dbReference type="KEGG" id="lft:FG051_02500"/>
<name>A0A5B7T0C7_9LACO</name>
<proteinExistence type="predicted"/>
<dbReference type="Proteomes" id="UP000310673">
    <property type="component" value="Chromosome"/>
</dbReference>
<sequence length="188" mass="21467">MDDLVKEVLQSEFPQNMKLKSKDGKSVILTFKNGKDVIISSPDENGGYKSEVYEFNDVKDNVVWPDSPEFPDYLAKLNLDGFNGIVNSDARDDYNNNIKHIQQTVNSVVDYSVSQKNYFDKLKDVFGNFKGFVETIISAKTAEFLSKFSDQYYKKEEIDNEVRILQSQIDHLKNENPTSNGVKKPGVF</sequence>
<accession>A0A5B7T0C7</accession>
<dbReference type="EMBL" id="CP040736">
    <property type="protein sequence ID" value="QCX24040.1"/>
    <property type="molecule type" value="Genomic_DNA"/>
</dbReference>
<reference evidence="1 2" key="1">
    <citation type="submission" date="2019-05" db="EMBL/GenBank/DDBJ databases">
        <title>Genome Sequence of Lactobacillus futsaii Y97, a Potential Probiotic Strain Isolated from the Futsai of Taiwan.</title>
        <authorList>
            <person name="Du X."/>
        </authorList>
    </citation>
    <scope>NUCLEOTIDE SEQUENCE [LARGE SCALE GENOMIC DNA]</scope>
    <source>
        <strain evidence="1 2">Y97</strain>
    </source>
</reference>
<evidence type="ECO:0000313" key="2">
    <source>
        <dbReference type="Proteomes" id="UP000310673"/>
    </source>
</evidence>
<dbReference type="AlphaFoldDB" id="A0A5B7T0C7"/>
<dbReference type="RefSeq" id="WP_057813915.1">
    <property type="nucleotide sequence ID" value="NZ_CP040736.1"/>
</dbReference>
<dbReference type="STRING" id="1423818.FC88_GL000211"/>
<evidence type="ECO:0000313" key="1">
    <source>
        <dbReference type="EMBL" id="QCX24040.1"/>
    </source>
</evidence>